<name>A0A4R2HYH8_9GAMM</name>
<dbReference type="Proteomes" id="UP000294862">
    <property type="component" value="Unassembled WGS sequence"/>
</dbReference>
<feature type="DNA-binding region" description="OmpR/PhoB-type" evidence="2">
    <location>
        <begin position="4"/>
        <end position="102"/>
    </location>
</feature>
<dbReference type="CDD" id="cd00383">
    <property type="entry name" value="trans_reg_C"/>
    <property type="match status" value="1"/>
</dbReference>
<dbReference type="SMART" id="SM00862">
    <property type="entry name" value="Trans_reg_C"/>
    <property type="match status" value="1"/>
</dbReference>
<evidence type="ECO:0000256" key="3">
    <source>
        <dbReference type="SAM" id="Phobius"/>
    </source>
</evidence>
<dbReference type="Pfam" id="PF00486">
    <property type="entry name" value="Trans_reg_C"/>
    <property type="match status" value="1"/>
</dbReference>
<dbReference type="InterPro" id="IPR016032">
    <property type="entry name" value="Sig_transdc_resp-reg_C-effctor"/>
</dbReference>
<keyword evidence="3" id="KW-1133">Transmembrane helix</keyword>
<proteinExistence type="predicted"/>
<dbReference type="OrthoDB" id="9149639at2"/>
<evidence type="ECO:0000313" key="6">
    <source>
        <dbReference type="Proteomes" id="UP000294862"/>
    </source>
</evidence>
<keyword evidence="3" id="KW-0812">Transmembrane</keyword>
<keyword evidence="6" id="KW-1185">Reference proteome</keyword>
<evidence type="ECO:0000256" key="1">
    <source>
        <dbReference type="ARBA" id="ARBA00023125"/>
    </source>
</evidence>
<dbReference type="SUPFAM" id="SSF46894">
    <property type="entry name" value="C-terminal effector domain of the bipartite response regulators"/>
    <property type="match status" value="1"/>
</dbReference>
<dbReference type="InterPro" id="IPR001867">
    <property type="entry name" value="OmpR/PhoB-type_DNA-bd"/>
</dbReference>
<evidence type="ECO:0000256" key="2">
    <source>
        <dbReference type="PROSITE-ProRule" id="PRU01091"/>
    </source>
</evidence>
<dbReference type="SUPFAM" id="SSF48452">
    <property type="entry name" value="TPR-like"/>
    <property type="match status" value="1"/>
</dbReference>
<reference evidence="5 6" key="1">
    <citation type="journal article" date="2015" name="Stand. Genomic Sci.">
        <title>Genomic Encyclopedia of Bacterial and Archaeal Type Strains, Phase III: the genomes of soil and plant-associated and newly described type strains.</title>
        <authorList>
            <person name="Whitman W.B."/>
            <person name="Woyke T."/>
            <person name="Klenk H.P."/>
            <person name="Zhou Y."/>
            <person name="Lilburn T.G."/>
            <person name="Beck B.J."/>
            <person name="De Vos P."/>
            <person name="Vandamme P."/>
            <person name="Eisen J.A."/>
            <person name="Garrity G."/>
            <person name="Hugenholtz P."/>
            <person name="Kyrpides N.C."/>
        </authorList>
    </citation>
    <scope>NUCLEOTIDE SEQUENCE [LARGE SCALE GENOMIC DNA]</scope>
    <source>
        <strain evidence="5 6">A3</strain>
    </source>
</reference>
<comment type="caution">
    <text evidence="5">The sequence shown here is derived from an EMBL/GenBank/DDBJ whole genome shotgun (WGS) entry which is preliminary data.</text>
</comment>
<accession>A0A4R2HYH8</accession>
<keyword evidence="3" id="KW-0472">Membrane</keyword>
<dbReference type="InterPro" id="IPR036388">
    <property type="entry name" value="WH-like_DNA-bd_sf"/>
</dbReference>
<protein>
    <submittedName>
        <fullName evidence="5">DNA-binding winged helix-turn-helix (WHTH) protein</fullName>
    </submittedName>
</protein>
<dbReference type="GO" id="GO:0006355">
    <property type="term" value="P:regulation of DNA-templated transcription"/>
    <property type="evidence" value="ECO:0007669"/>
    <property type="project" value="InterPro"/>
</dbReference>
<sequence length="774" mass="82193">MSPKGCYRFGEFVLQPSTRLLHRRGDVVAVPAKVFDCIAYLVEHRDRAVGRDELASAVWGRVDVSDGVLNQTMLAARRALGAGGREQRPIRTVIGFGYHWVDPVDIVEAAPQPSLPPRQPPREAMAAATTGPARRIGMFAVLGVAVICVVAWFAWRLHTTPAPGERGERHGVVVLPVATSGEADSAWLRLGLMDLVAERLRTDGATVVPSDTVVALARAFDTSDADDLARLADAAGADVVIASRATREGDGWLVEVRTVHGRASPRTARGHGRDALEAGVAAADAIAAELGLRGSAPAATADLPMRELLQRIQAATLGDRLDEARTLAARAPDAQRRDPEFAFRLAKIDAQAGRVDEAARALRALLGRVGAEHDPRLHARILDALGVIALQRGDAADAEALHGRSIALLRAGGDEGQLGKSYADRASARFALGRDDDALGDVAQARAAFENAGDRLSLVVLDGNLGAIDLQRGRYREALPLLEEAAKRFETMRIHYAALNEWDAAAQAYLMLRETGAAGRIAPTLARLGERVADPRLRFGTGLTRVEILVAMGALRAARTLLGELRATYAREAPAELAGRADAIAARLALASGDDADAQASAEAASSAPASGDDSREQARNGVVLVRTRLLAGQPIDDAVQRFAARAAQATRSVPRLYVDLAQAMRAGVARDDAAARAAFEQALAGAEATRVPLDLVEVAMAYGEWLIASGDLARAGAVVEKVAPWAKTDYEASLLQTRLYHAARLAPAWASALERTRSLAGERRIPPELATPP</sequence>
<feature type="transmembrane region" description="Helical" evidence="3">
    <location>
        <begin position="136"/>
        <end position="155"/>
    </location>
</feature>
<keyword evidence="1 2" id="KW-0238">DNA-binding</keyword>
<dbReference type="Gene3D" id="1.10.10.10">
    <property type="entry name" value="Winged helix-like DNA-binding domain superfamily/Winged helix DNA-binding domain"/>
    <property type="match status" value="1"/>
</dbReference>
<organism evidence="5 6">
    <name type="scientific">Dokdonella fugitiva</name>
    <dbReference type="NCBI Taxonomy" id="328517"/>
    <lineage>
        <taxon>Bacteria</taxon>
        <taxon>Pseudomonadati</taxon>
        <taxon>Pseudomonadota</taxon>
        <taxon>Gammaproteobacteria</taxon>
        <taxon>Lysobacterales</taxon>
        <taxon>Rhodanobacteraceae</taxon>
        <taxon>Dokdonella</taxon>
    </lineage>
</organism>
<feature type="domain" description="OmpR/PhoB-type" evidence="4">
    <location>
        <begin position="4"/>
        <end position="102"/>
    </location>
</feature>
<evidence type="ECO:0000259" key="4">
    <source>
        <dbReference type="PROSITE" id="PS51755"/>
    </source>
</evidence>
<dbReference type="PROSITE" id="PS51755">
    <property type="entry name" value="OMPR_PHOB"/>
    <property type="match status" value="1"/>
</dbReference>
<evidence type="ECO:0000313" key="5">
    <source>
        <dbReference type="EMBL" id="TCO36316.1"/>
    </source>
</evidence>
<dbReference type="EMBL" id="SLWQ01000013">
    <property type="protein sequence ID" value="TCO36316.1"/>
    <property type="molecule type" value="Genomic_DNA"/>
</dbReference>
<dbReference type="RefSeq" id="WP_132000091.1">
    <property type="nucleotide sequence ID" value="NZ_SLWQ01000013.1"/>
</dbReference>
<dbReference type="GO" id="GO:0000160">
    <property type="term" value="P:phosphorelay signal transduction system"/>
    <property type="evidence" value="ECO:0007669"/>
    <property type="project" value="InterPro"/>
</dbReference>
<dbReference type="Gene3D" id="1.25.40.10">
    <property type="entry name" value="Tetratricopeptide repeat domain"/>
    <property type="match status" value="2"/>
</dbReference>
<dbReference type="InterPro" id="IPR011990">
    <property type="entry name" value="TPR-like_helical_dom_sf"/>
</dbReference>
<dbReference type="AlphaFoldDB" id="A0A4R2HYH8"/>
<dbReference type="GO" id="GO:0003677">
    <property type="term" value="F:DNA binding"/>
    <property type="evidence" value="ECO:0007669"/>
    <property type="project" value="UniProtKB-UniRule"/>
</dbReference>
<gene>
    <name evidence="5" type="ORF">EV148_11360</name>
</gene>